<dbReference type="Proteomes" id="UP000593578">
    <property type="component" value="Unassembled WGS sequence"/>
</dbReference>
<name>A0A7J8PBM2_GOSRA</name>
<evidence type="ECO:0000313" key="3">
    <source>
        <dbReference type="EMBL" id="MBA0586292.1"/>
    </source>
</evidence>
<keyword evidence="1" id="KW-0812">Transmembrane</keyword>
<evidence type="ECO:0000256" key="1">
    <source>
        <dbReference type="SAM" id="Phobius"/>
    </source>
</evidence>
<organism evidence="3 4">
    <name type="scientific">Gossypium raimondii</name>
    <name type="common">Peruvian cotton</name>
    <name type="synonym">Gossypium klotzschianum subsp. raimondii</name>
    <dbReference type="NCBI Taxonomy" id="29730"/>
    <lineage>
        <taxon>Eukaryota</taxon>
        <taxon>Viridiplantae</taxon>
        <taxon>Streptophyta</taxon>
        <taxon>Embryophyta</taxon>
        <taxon>Tracheophyta</taxon>
        <taxon>Spermatophyta</taxon>
        <taxon>Magnoliopsida</taxon>
        <taxon>eudicotyledons</taxon>
        <taxon>Gunneridae</taxon>
        <taxon>Pentapetalae</taxon>
        <taxon>rosids</taxon>
        <taxon>malvids</taxon>
        <taxon>Malvales</taxon>
        <taxon>Malvaceae</taxon>
        <taxon>Malvoideae</taxon>
        <taxon>Gossypium</taxon>
    </lineage>
</organism>
<reference evidence="3 4" key="1">
    <citation type="journal article" date="2019" name="Genome Biol. Evol.">
        <title>Insights into the evolution of the New World diploid cottons (Gossypium, subgenus Houzingenia) based on genome sequencing.</title>
        <authorList>
            <person name="Grover C.E."/>
            <person name="Arick M.A. 2nd"/>
            <person name="Thrash A."/>
            <person name="Conover J.L."/>
            <person name="Sanders W.S."/>
            <person name="Peterson D.G."/>
            <person name="Frelichowski J.E."/>
            <person name="Scheffler J.A."/>
            <person name="Scheffler B.E."/>
            <person name="Wendel J.F."/>
        </authorList>
    </citation>
    <scope>NUCLEOTIDE SEQUENCE [LARGE SCALE GENOMIC DNA]</scope>
    <source>
        <strain evidence="3">8</strain>
        <tissue evidence="3">Leaf</tissue>
    </source>
</reference>
<feature type="transmembrane region" description="Helical" evidence="1">
    <location>
        <begin position="44"/>
        <end position="62"/>
    </location>
</feature>
<proteinExistence type="predicted"/>
<comment type="caution">
    <text evidence="3">The sequence shown here is derived from an EMBL/GenBank/DDBJ whole genome shotgun (WGS) entry which is preliminary data.</text>
</comment>
<protein>
    <submittedName>
        <fullName evidence="3">Uncharacterized protein</fullName>
    </submittedName>
</protein>
<dbReference type="AlphaFoldDB" id="A0A7J8PBM2"/>
<feature type="signal peptide" evidence="2">
    <location>
        <begin position="1"/>
        <end position="20"/>
    </location>
</feature>
<keyword evidence="1" id="KW-1133">Transmembrane helix</keyword>
<keyword evidence="1" id="KW-0472">Membrane</keyword>
<dbReference type="EMBL" id="JABEZZ010000005">
    <property type="protein sequence ID" value="MBA0586292.1"/>
    <property type="molecule type" value="Genomic_DNA"/>
</dbReference>
<keyword evidence="2" id="KW-0732">Signal</keyword>
<accession>A0A7J8PBM2</accession>
<evidence type="ECO:0000256" key="2">
    <source>
        <dbReference type="SAM" id="SignalP"/>
    </source>
</evidence>
<evidence type="ECO:0000313" key="4">
    <source>
        <dbReference type="Proteomes" id="UP000593578"/>
    </source>
</evidence>
<feature type="chain" id="PRO_5029779982" evidence="2">
    <location>
        <begin position="21"/>
        <end position="71"/>
    </location>
</feature>
<sequence length="71" mass="7160">MASAVTTAIFAALLIMVVSAHEGHDHTPGMAMSPGPAATNMGNILAPTAVMGPKVFAVVVMGSRKFNAVPP</sequence>
<gene>
    <name evidence="3" type="ORF">Gorai_017036</name>
</gene>